<evidence type="ECO:0000313" key="1">
    <source>
        <dbReference type="EMBL" id="JAA55884.1"/>
    </source>
</evidence>
<name>L7LYE1_RHIPC</name>
<dbReference type="AlphaFoldDB" id="L7LYE1"/>
<organism evidence="1">
    <name type="scientific">Rhipicephalus pulchellus</name>
    <name type="common">Yellow backed tick</name>
    <name type="synonym">Dermacentor pulchellus</name>
    <dbReference type="NCBI Taxonomy" id="72859"/>
    <lineage>
        <taxon>Eukaryota</taxon>
        <taxon>Metazoa</taxon>
        <taxon>Ecdysozoa</taxon>
        <taxon>Arthropoda</taxon>
        <taxon>Chelicerata</taxon>
        <taxon>Arachnida</taxon>
        <taxon>Acari</taxon>
        <taxon>Parasitiformes</taxon>
        <taxon>Ixodida</taxon>
        <taxon>Ixodoidea</taxon>
        <taxon>Ixodidae</taxon>
        <taxon>Rhipicephalinae</taxon>
        <taxon>Rhipicephalus</taxon>
        <taxon>Rhipicephalus</taxon>
    </lineage>
</organism>
<accession>L7LYE1</accession>
<sequence>MAFSFLSGWKLSREEWHRRKMTLSTFLVSSIARLTFNVIASRCMGTWQPFGAAAVAMQLTMLKISHMAVNLGIWRGHLSILHHLFKEEGTISRWP</sequence>
<reference evidence="1" key="1">
    <citation type="submission" date="2012-11" db="EMBL/GenBank/DDBJ databases">
        <authorList>
            <person name="Lucero-Rivera Y.E."/>
            <person name="Tovar-Ramirez D."/>
        </authorList>
    </citation>
    <scope>NUCLEOTIDE SEQUENCE</scope>
    <source>
        <tissue evidence="1">Salivary gland</tissue>
    </source>
</reference>
<reference evidence="1" key="2">
    <citation type="journal article" date="2015" name="J. Proteomics">
        <title>Sexual differences in the sialomes of the zebra tick, Rhipicephalus pulchellus.</title>
        <authorList>
            <person name="Tan A.W."/>
            <person name="Francischetti I.M."/>
            <person name="Slovak M."/>
            <person name="Kini R.M."/>
            <person name="Ribeiro J.M."/>
        </authorList>
    </citation>
    <scope>NUCLEOTIDE SEQUENCE</scope>
    <source>
        <tissue evidence="1">Salivary gland</tissue>
    </source>
</reference>
<dbReference type="EMBL" id="GACK01009150">
    <property type="protein sequence ID" value="JAA55884.1"/>
    <property type="molecule type" value="mRNA"/>
</dbReference>
<protein>
    <submittedName>
        <fullName evidence="1">Uncharacterized protein</fullName>
    </submittedName>
</protein>
<proteinExistence type="evidence at transcript level"/>